<evidence type="ECO:0000313" key="2">
    <source>
        <dbReference type="Proteomes" id="UP000276133"/>
    </source>
</evidence>
<keyword evidence="2" id="KW-1185">Reference proteome</keyword>
<dbReference type="Proteomes" id="UP000276133">
    <property type="component" value="Unassembled WGS sequence"/>
</dbReference>
<dbReference type="AlphaFoldDB" id="A0A3M7PIJ3"/>
<reference evidence="1 2" key="1">
    <citation type="journal article" date="2018" name="Sci. Rep.">
        <title>Genomic signatures of local adaptation to the degree of environmental predictability in rotifers.</title>
        <authorList>
            <person name="Franch-Gras L."/>
            <person name="Hahn C."/>
            <person name="Garcia-Roger E.M."/>
            <person name="Carmona M.J."/>
            <person name="Serra M."/>
            <person name="Gomez A."/>
        </authorList>
    </citation>
    <scope>NUCLEOTIDE SEQUENCE [LARGE SCALE GENOMIC DNA]</scope>
    <source>
        <strain evidence="1">HYR1</strain>
    </source>
</reference>
<proteinExistence type="predicted"/>
<comment type="caution">
    <text evidence="1">The sequence shown here is derived from an EMBL/GenBank/DDBJ whole genome shotgun (WGS) entry which is preliminary data.</text>
</comment>
<dbReference type="EMBL" id="REGN01010532">
    <property type="protein sequence ID" value="RMZ98833.1"/>
    <property type="molecule type" value="Genomic_DNA"/>
</dbReference>
<accession>A0A3M7PIJ3</accession>
<name>A0A3M7PIJ3_BRAPC</name>
<sequence>MAERLAVLDHENLEMLVFRAREHEGLTFGFSGIRERTRNMFNQDTGRHITEEEIRNLITPKNSYDNSFVNAYLSNMYNYSKLLNNSNDGSYLNSTIN</sequence>
<protein>
    <submittedName>
        <fullName evidence="1">Uncharacterized protein</fullName>
    </submittedName>
</protein>
<organism evidence="1 2">
    <name type="scientific">Brachionus plicatilis</name>
    <name type="common">Marine rotifer</name>
    <name type="synonym">Brachionus muelleri</name>
    <dbReference type="NCBI Taxonomy" id="10195"/>
    <lineage>
        <taxon>Eukaryota</taxon>
        <taxon>Metazoa</taxon>
        <taxon>Spiralia</taxon>
        <taxon>Gnathifera</taxon>
        <taxon>Rotifera</taxon>
        <taxon>Eurotatoria</taxon>
        <taxon>Monogononta</taxon>
        <taxon>Pseudotrocha</taxon>
        <taxon>Ploima</taxon>
        <taxon>Brachionidae</taxon>
        <taxon>Brachionus</taxon>
    </lineage>
</organism>
<gene>
    <name evidence="1" type="ORF">BpHYR1_012853</name>
</gene>
<evidence type="ECO:0000313" key="1">
    <source>
        <dbReference type="EMBL" id="RMZ98833.1"/>
    </source>
</evidence>